<evidence type="ECO:0000313" key="3">
    <source>
        <dbReference type="Proteomes" id="UP000837857"/>
    </source>
</evidence>
<protein>
    <recommendedName>
        <fullName evidence="4">Kinetochore protein Spc24</fullName>
    </recommendedName>
</protein>
<keyword evidence="3" id="KW-1185">Reference proteome</keyword>
<evidence type="ECO:0008006" key="4">
    <source>
        <dbReference type="Google" id="ProtNLM"/>
    </source>
</evidence>
<evidence type="ECO:0000256" key="1">
    <source>
        <dbReference type="SAM" id="Coils"/>
    </source>
</evidence>
<accession>A0ABN8IRB0</accession>
<gene>
    <name evidence="2" type="ORF">IPOD504_LOCUS12053</name>
</gene>
<dbReference type="Proteomes" id="UP000837857">
    <property type="component" value="Chromosome 29"/>
</dbReference>
<name>A0ABN8IRB0_9NEOP</name>
<proteinExistence type="predicted"/>
<keyword evidence="1" id="KW-0175">Coiled coil</keyword>
<evidence type="ECO:0000313" key="2">
    <source>
        <dbReference type="EMBL" id="CAH2062523.1"/>
    </source>
</evidence>
<sequence>MGVTSNVKESWYLRINEEIDAFCRNFDEKFDKQQQQLKACKKKNELESKLAHEMKLNLELKQQLTELNSRSGELERVCASFESLTIADSDKNRLDNAKDTYQLAKELTGVRFDFSAPPSVAKGYVKNEARRLLQPFGIDAGDSDALWALIKSAASQDWPKPLDKENVANN</sequence>
<organism evidence="2 3">
    <name type="scientific">Iphiclides podalirius</name>
    <name type="common">scarce swallowtail</name>
    <dbReference type="NCBI Taxonomy" id="110791"/>
    <lineage>
        <taxon>Eukaryota</taxon>
        <taxon>Metazoa</taxon>
        <taxon>Ecdysozoa</taxon>
        <taxon>Arthropoda</taxon>
        <taxon>Hexapoda</taxon>
        <taxon>Insecta</taxon>
        <taxon>Pterygota</taxon>
        <taxon>Neoptera</taxon>
        <taxon>Endopterygota</taxon>
        <taxon>Lepidoptera</taxon>
        <taxon>Glossata</taxon>
        <taxon>Ditrysia</taxon>
        <taxon>Papilionoidea</taxon>
        <taxon>Papilionidae</taxon>
        <taxon>Papilioninae</taxon>
        <taxon>Iphiclides</taxon>
    </lineage>
</organism>
<dbReference type="EMBL" id="OW152841">
    <property type="protein sequence ID" value="CAH2062523.1"/>
    <property type="molecule type" value="Genomic_DNA"/>
</dbReference>
<feature type="non-terminal residue" evidence="2">
    <location>
        <position position="1"/>
    </location>
</feature>
<reference evidence="2" key="1">
    <citation type="submission" date="2022-03" db="EMBL/GenBank/DDBJ databases">
        <authorList>
            <person name="Martin H S."/>
        </authorList>
    </citation>
    <scope>NUCLEOTIDE SEQUENCE</scope>
</reference>
<feature type="coiled-coil region" evidence="1">
    <location>
        <begin position="23"/>
        <end position="77"/>
    </location>
</feature>